<dbReference type="InterPro" id="IPR041657">
    <property type="entry name" value="HTH_17"/>
</dbReference>
<keyword evidence="10" id="KW-1133">Transmembrane helix</keyword>
<dbReference type="SMART" id="SM00091">
    <property type="entry name" value="PAS"/>
    <property type="match status" value="3"/>
</dbReference>
<dbReference type="Gene3D" id="1.10.287.130">
    <property type="match status" value="1"/>
</dbReference>
<dbReference type="SMART" id="SM00388">
    <property type="entry name" value="HisKA"/>
    <property type="match status" value="1"/>
</dbReference>
<evidence type="ECO:0000256" key="7">
    <source>
        <dbReference type="ARBA" id="ARBA00022741"/>
    </source>
</evidence>
<dbReference type="GO" id="GO:0000155">
    <property type="term" value="F:phosphorelay sensor kinase activity"/>
    <property type="evidence" value="ECO:0007669"/>
    <property type="project" value="InterPro"/>
</dbReference>
<dbReference type="PRINTS" id="PR00344">
    <property type="entry name" value="BCTRLSENSOR"/>
</dbReference>
<dbReference type="InterPro" id="IPR050351">
    <property type="entry name" value="BphY/WalK/GraS-like"/>
</dbReference>
<dbReference type="GO" id="GO:0005524">
    <property type="term" value="F:ATP binding"/>
    <property type="evidence" value="ECO:0007669"/>
    <property type="project" value="UniProtKB-KW"/>
</dbReference>
<dbReference type="NCBIfam" id="TIGR00229">
    <property type="entry name" value="sensory_box"/>
    <property type="match status" value="1"/>
</dbReference>
<evidence type="ECO:0000256" key="12">
    <source>
        <dbReference type="ARBA" id="ARBA00023136"/>
    </source>
</evidence>
<dbReference type="InterPro" id="IPR005467">
    <property type="entry name" value="His_kinase_dom"/>
</dbReference>
<dbReference type="PROSITE" id="PS50109">
    <property type="entry name" value="HIS_KIN"/>
    <property type="match status" value="1"/>
</dbReference>
<dbReference type="SMART" id="SM00086">
    <property type="entry name" value="PAC"/>
    <property type="match status" value="1"/>
</dbReference>
<dbReference type="Pfam" id="PF08447">
    <property type="entry name" value="PAS_3"/>
    <property type="match status" value="1"/>
</dbReference>
<sequence>MICPSGVDSAMAQEDTTYFTTAQAASMLGVHPNTVRRWARHNLLDGQRLGAHGIWHFTQEALQQIRSHKWSSSQTAEILTSPHRKDRALSPRQSSTSLIHGGGEMTILVRSFDWSQTSLGPIEWWPPSLRTGINIMLNSATPMFIWWGREALNFFNDASIPIIGQAKHAQWLGRPAKERWQEIWHIISPLFESVMETGKSATSNDLLIPLAARTLSLKEVYFTFSYGPLYDDSGRIGGAICVCTETTARVLSERRFQIQRHAGSYESYVGSVEESVEAERRRLHGLFMQAPAAVAILNGPKYHIELANPTVLKILNKSKEDVRNKPLFEVLPEIREQGIDKLLAGVMATGIPYVGRELNVPLNRRGDGQLEDTYFTFVYTPLRNTENMIEGVMVFAYEVTEQVIARQKVEESEERFRTLADHMSQFAWMADETGWIFWYNQRWYDYTGTSLAEMEGWGWQKVHHPDHVQRVVEKISHCFQVGESWEDTFPLRGKDGTYRWFLSRAIPIRNEQGRIIRWFGTNTDVTEQKQLEQQKDEFIGIASHELKTPVTSLKAYTQLLERRFRRAGDEQAATLLARMDIQLNKLTSLIGDLLDVTKIESGKLQFHFSLFDYNELIQEIVEEIQRTTSRHTIVQKLESSPTLTADRERIGQVLINLLTNAIKYSPQAETIVIKTLHKGDQLITSVQDFGIGIPLEKQIHIFERFYRVEGDKQVTYPGLGLGLYISAEFIRRHEGSIWLESEEGQGTTFSFSLPLSLSQCC</sequence>
<feature type="domain" description="PAS" evidence="15">
    <location>
        <begin position="412"/>
        <end position="482"/>
    </location>
</feature>
<dbReference type="FunFam" id="1.10.287.130:FF:000001">
    <property type="entry name" value="Two-component sensor histidine kinase"/>
    <property type="match status" value="1"/>
</dbReference>
<dbReference type="Pfam" id="PF08448">
    <property type="entry name" value="PAS_4"/>
    <property type="match status" value="2"/>
</dbReference>
<evidence type="ECO:0000256" key="5">
    <source>
        <dbReference type="ARBA" id="ARBA00022679"/>
    </source>
</evidence>
<evidence type="ECO:0000256" key="2">
    <source>
        <dbReference type="ARBA" id="ARBA00004141"/>
    </source>
</evidence>
<keyword evidence="7" id="KW-0547">Nucleotide-binding</keyword>
<dbReference type="Pfam" id="PF12728">
    <property type="entry name" value="HTH_17"/>
    <property type="match status" value="1"/>
</dbReference>
<dbReference type="Gene3D" id="3.30.565.10">
    <property type="entry name" value="Histidine kinase-like ATPase, C-terminal domain"/>
    <property type="match status" value="1"/>
</dbReference>
<dbReference type="Proteomes" id="UP000290365">
    <property type="component" value="Chromosome"/>
</dbReference>
<feature type="region of interest" description="Disordered" evidence="13">
    <location>
        <begin position="76"/>
        <end position="95"/>
    </location>
</feature>
<dbReference type="Gene3D" id="1.10.1660.10">
    <property type="match status" value="1"/>
</dbReference>
<dbReference type="KEGG" id="kbs:EPA93_00690"/>
<evidence type="ECO:0000256" key="11">
    <source>
        <dbReference type="ARBA" id="ARBA00023012"/>
    </source>
</evidence>
<evidence type="ECO:0000256" key="4">
    <source>
        <dbReference type="ARBA" id="ARBA00022553"/>
    </source>
</evidence>
<keyword evidence="9" id="KW-0067">ATP-binding</keyword>
<name>A0A4P6JHT7_KTERU</name>
<dbReference type="SUPFAM" id="SSF55874">
    <property type="entry name" value="ATPase domain of HSP90 chaperone/DNA topoisomerase II/histidine kinase"/>
    <property type="match status" value="1"/>
</dbReference>
<dbReference type="OrthoDB" id="9087351at2"/>
<protein>
    <recommendedName>
        <fullName evidence="3">histidine kinase</fullName>
        <ecNumber evidence="3">2.7.13.3</ecNumber>
    </recommendedName>
</protein>
<dbReference type="Pfam" id="PF00512">
    <property type="entry name" value="HisKA"/>
    <property type="match status" value="1"/>
</dbReference>
<dbReference type="CDD" id="cd00082">
    <property type="entry name" value="HisKA"/>
    <property type="match status" value="1"/>
</dbReference>
<feature type="domain" description="Histidine kinase" evidence="14">
    <location>
        <begin position="541"/>
        <end position="757"/>
    </location>
</feature>
<dbReference type="PANTHER" id="PTHR42878:SF7">
    <property type="entry name" value="SENSOR HISTIDINE KINASE GLRK"/>
    <property type="match status" value="1"/>
</dbReference>
<dbReference type="GO" id="GO:0016020">
    <property type="term" value="C:membrane"/>
    <property type="evidence" value="ECO:0007669"/>
    <property type="project" value="UniProtKB-SubCell"/>
</dbReference>
<evidence type="ECO:0000256" key="10">
    <source>
        <dbReference type="ARBA" id="ARBA00022989"/>
    </source>
</evidence>
<dbReference type="InterPro" id="IPR004358">
    <property type="entry name" value="Sig_transdc_His_kin-like_C"/>
</dbReference>
<proteinExistence type="predicted"/>
<keyword evidence="4" id="KW-0597">Phosphoprotein</keyword>
<keyword evidence="8" id="KW-0418">Kinase</keyword>
<dbReference type="PROSITE" id="PS50112">
    <property type="entry name" value="PAS"/>
    <property type="match status" value="1"/>
</dbReference>
<feature type="domain" description="PAC" evidence="16">
    <location>
        <begin position="485"/>
        <end position="537"/>
    </location>
</feature>
<dbReference type="SUPFAM" id="SSF46955">
    <property type="entry name" value="Putative DNA-binding domain"/>
    <property type="match status" value="1"/>
</dbReference>
<keyword evidence="12" id="KW-0472">Membrane</keyword>
<comment type="catalytic activity">
    <reaction evidence="1">
        <text>ATP + protein L-histidine = ADP + protein N-phospho-L-histidine.</text>
        <dbReference type="EC" id="2.7.13.3"/>
    </reaction>
</comment>
<dbReference type="InterPro" id="IPR000700">
    <property type="entry name" value="PAS-assoc_C"/>
</dbReference>
<evidence type="ECO:0000259" key="16">
    <source>
        <dbReference type="PROSITE" id="PS50113"/>
    </source>
</evidence>
<evidence type="ECO:0000313" key="18">
    <source>
        <dbReference type="Proteomes" id="UP000290365"/>
    </source>
</evidence>
<dbReference type="PANTHER" id="PTHR42878">
    <property type="entry name" value="TWO-COMPONENT HISTIDINE KINASE"/>
    <property type="match status" value="1"/>
</dbReference>
<keyword evidence="5" id="KW-0808">Transferase</keyword>
<dbReference type="GO" id="GO:0000156">
    <property type="term" value="F:phosphorelay response regulator activity"/>
    <property type="evidence" value="ECO:0007669"/>
    <property type="project" value="TreeGrafter"/>
</dbReference>
<dbReference type="AlphaFoldDB" id="A0A4P6JHT7"/>
<evidence type="ECO:0000259" key="15">
    <source>
        <dbReference type="PROSITE" id="PS50112"/>
    </source>
</evidence>
<dbReference type="FunFam" id="3.30.565.10:FF:000006">
    <property type="entry name" value="Sensor histidine kinase WalK"/>
    <property type="match status" value="1"/>
</dbReference>
<evidence type="ECO:0000256" key="1">
    <source>
        <dbReference type="ARBA" id="ARBA00000085"/>
    </source>
</evidence>
<dbReference type="Pfam" id="PF02518">
    <property type="entry name" value="HATPase_c"/>
    <property type="match status" value="1"/>
</dbReference>
<dbReference type="InterPro" id="IPR036097">
    <property type="entry name" value="HisK_dim/P_sf"/>
</dbReference>
<keyword evidence="11" id="KW-0902">Two-component regulatory system</keyword>
<dbReference type="GO" id="GO:0030295">
    <property type="term" value="F:protein kinase activator activity"/>
    <property type="evidence" value="ECO:0007669"/>
    <property type="project" value="TreeGrafter"/>
</dbReference>
<evidence type="ECO:0000256" key="9">
    <source>
        <dbReference type="ARBA" id="ARBA00022840"/>
    </source>
</evidence>
<evidence type="ECO:0000259" key="14">
    <source>
        <dbReference type="PROSITE" id="PS50109"/>
    </source>
</evidence>
<reference evidence="17 18" key="1">
    <citation type="submission" date="2019-01" db="EMBL/GenBank/DDBJ databases">
        <title>Ktedonosporobacter rubrisoli SCAWS-G2.</title>
        <authorList>
            <person name="Huang Y."/>
            <person name="Yan B."/>
        </authorList>
    </citation>
    <scope>NUCLEOTIDE SEQUENCE [LARGE SCALE GENOMIC DNA]</scope>
    <source>
        <strain evidence="17 18">SCAWS-G2</strain>
    </source>
</reference>
<comment type="subcellular location">
    <subcellularLocation>
        <location evidence="2">Membrane</location>
        <topology evidence="2">Multi-pass membrane protein</topology>
    </subcellularLocation>
</comment>
<dbReference type="CDD" id="cd00075">
    <property type="entry name" value="HATPase"/>
    <property type="match status" value="1"/>
</dbReference>
<keyword evidence="18" id="KW-1185">Reference proteome</keyword>
<dbReference type="InterPro" id="IPR036890">
    <property type="entry name" value="HATPase_C_sf"/>
</dbReference>
<evidence type="ECO:0000313" key="17">
    <source>
        <dbReference type="EMBL" id="QBD74587.1"/>
    </source>
</evidence>
<keyword evidence="6" id="KW-0812">Transmembrane</keyword>
<dbReference type="InterPro" id="IPR013656">
    <property type="entry name" value="PAS_4"/>
</dbReference>
<dbReference type="GO" id="GO:0007234">
    <property type="term" value="P:osmosensory signaling via phosphorelay pathway"/>
    <property type="evidence" value="ECO:0007669"/>
    <property type="project" value="TreeGrafter"/>
</dbReference>
<evidence type="ECO:0000256" key="13">
    <source>
        <dbReference type="SAM" id="MobiDB-lite"/>
    </source>
</evidence>
<dbReference type="CDD" id="cd00130">
    <property type="entry name" value="PAS"/>
    <property type="match status" value="2"/>
</dbReference>
<dbReference type="SUPFAM" id="SSF47384">
    <property type="entry name" value="Homodimeric domain of signal transducing histidine kinase"/>
    <property type="match status" value="1"/>
</dbReference>
<dbReference type="InterPro" id="IPR003594">
    <property type="entry name" value="HATPase_dom"/>
</dbReference>
<feature type="domain" description="PAC" evidence="16">
    <location>
        <begin position="356"/>
        <end position="411"/>
    </location>
</feature>
<evidence type="ECO:0000256" key="8">
    <source>
        <dbReference type="ARBA" id="ARBA00022777"/>
    </source>
</evidence>
<accession>A0A4P6JHT7</accession>
<dbReference type="PROSITE" id="PS50113">
    <property type="entry name" value="PAC"/>
    <property type="match status" value="2"/>
</dbReference>
<dbReference type="InterPro" id="IPR001610">
    <property type="entry name" value="PAC"/>
</dbReference>
<dbReference type="EMBL" id="CP035758">
    <property type="protein sequence ID" value="QBD74587.1"/>
    <property type="molecule type" value="Genomic_DNA"/>
</dbReference>
<dbReference type="Gene3D" id="3.30.450.20">
    <property type="entry name" value="PAS domain"/>
    <property type="match status" value="3"/>
</dbReference>
<gene>
    <name evidence="17" type="ORF">EPA93_00690</name>
</gene>
<dbReference type="FunFam" id="3.30.450.20:FF:000099">
    <property type="entry name" value="Sensory box sensor histidine kinase"/>
    <property type="match status" value="1"/>
</dbReference>
<dbReference type="SUPFAM" id="SSF55785">
    <property type="entry name" value="PYP-like sensor domain (PAS domain)"/>
    <property type="match status" value="2"/>
</dbReference>
<dbReference type="EC" id="2.7.13.3" evidence="3"/>
<dbReference type="InterPro" id="IPR013655">
    <property type="entry name" value="PAS_fold_3"/>
</dbReference>
<dbReference type="InterPro" id="IPR035965">
    <property type="entry name" value="PAS-like_dom_sf"/>
</dbReference>
<dbReference type="InterPro" id="IPR003661">
    <property type="entry name" value="HisK_dim/P_dom"/>
</dbReference>
<dbReference type="InterPro" id="IPR009061">
    <property type="entry name" value="DNA-bd_dom_put_sf"/>
</dbReference>
<organism evidence="17 18">
    <name type="scientific">Ktedonosporobacter rubrisoli</name>
    <dbReference type="NCBI Taxonomy" id="2509675"/>
    <lineage>
        <taxon>Bacteria</taxon>
        <taxon>Bacillati</taxon>
        <taxon>Chloroflexota</taxon>
        <taxon>Ktedonobacteria</taxon>
        <taxon>Ktedonobacterales</taxon>
        <taxon>Ktedonosporobacteraceae</taxon>
        <taxon>Ktedonosporobacter</taxon>
    </lineage>
</organism>
<dbReference type="SMART" id="SM00387">
    <property type="entry name" value="HATPase_c"/>
    <property type="match status" value="1"/>
</dbReference>
<evidence type="ECO:0000256" key="6">
    <source>
        <dbReference type="ARBA" id="ARBA00022692"/>
    </source>
</evidence>
<evidence type="ECO:0000256" key="3">
    <source>
        <dbReference type="ARBA" id="ARBA00012438"/>
    </source>
</evidence>
<dbReference type="InterPro" id="IPR000014">
    <property type="entry name" value="PAS"/>
</dbReference>